<dbReference type="InterPro" id="IPR002872">
    <property type="entry name" value="Proline_DH_dom"/>
</dbReference>
<evidence type="ECO:0000313" key="9">
    <source>
        <dbReference type="Proteomes" id="UP000650467"/>
    </source>
</evidence>
<feature type="region of interest" description="Disordered" evidence="6">
    <location>
        <begin position="512"/>
        <end position="537"/>
    </location>
</feature>
<gene>
    <name evidence="8" type="ORF">HXX76_001567</name>
</gene>
<accession>A0A835WCP9</accession>
<dbReference type="Pfam" id="PF01619">
    <property type="entry name" value="Pro_dh"/>
    <property type="match status" value="1"/>
</dbReference>
<keyword evidence="4 5" id="KW-0642">Proline metabolism</keyword>
<dbReference type="PANTHER" id="PTHR13914:SF0">
    <property type="entry name" value="PROLINE DEHYDROGENASE 1, MITOCHONDRIAL"/>
    <property type="match status" value="1"/>
</dbReference>
<evidence type="ECO:0000256" key="4">
    <source>
        <dbReference type="ARBA" id="ARBA00023062"/>
    </source>
</evidence>
<evidence type="ECO:0000256" key="3">
    <source>
        <dbReference type="ARBA" id="ARBA00023002"/>
    </source>
</evidence>
<dbReference type="PANTHER" id="PTHR13914">
    <property type="entry name" value="PROLINE OXIDASE"/>
    <property type="match status" value="1"/>
</dbReference>
<comment type="function">
    <text evidence="5">Converts proline to delta-1-pyrroline-5-carboxylate.</text>
</comment>
<comment type="similarity">
    <text evidence="1 5">Belongs to the proline oxidase family.</text>
</comment>
<sequence>MCTASQSCARPGKGLRWRPDNERAGNSPVTVNFRDGIVFPAATTLADKEFAFADHRAVYEHKSSEELLRSLVVLQLCASPLLVRHSGALLDALPWLREALYRHFSVGHAPADVWGRMNALRANGVQAIMDFAEEDAGATALSSTTTAGRLDVDAEAEAEARYERRVAAFLSSIDTAATLQSQGFAAVKLTALADPAVLEALAAATATAPAEPQPAEAQQQAEQQQGPEARLAPAQQAQLAALMGRMDRLVERALRKVRGGGGGGGGGGLQTVVMPAGEGVKLMIDAELSHLRPAIDRLVHQLMAKHNRAAAAAGGDGAVIFITYQAYLRDVQPRLTADLERAERQGYVLGAKLVGGVYLHLERRRAAERGEPAPVWDRAEDTYAAFDGCLEALLRAVRAGRAELMVGSHNQGSVQVAVTAMDRLGLDPAESPVYFGQLLGMADNISFTLGQHGYKTFKYCPHGEPAKMRPYLSRRVLETQYSVQGGRQDLRMLQAELWRRISQDPAGQMAQLFGGGGGGAASAGAGGAGKAPQAAQQ</sequence>
<dbReference type="GO" id="GO:0071949">
    <property type="term" value="F:FAD binding"/>
    <property type="evidence" value="ECO:0007669"/>
    <property type="project" value="TreeGrafter"/>
</dbReference>
<comment type="caution">
    <text evidence="8">The sequence shown here is derived from an EMBL/GenBank/DDBJ whole genome shotgun (WGS) entry which is preliminary data.</text>
</comment>
<dbReference type="GO" id="GO:0004657">
    <property type="term" value="F:proline dehydrogenase activity"/>
    <property type="evidence" value="ECO:0007669"/>
    <property type="project" value="UniProtKB-EC"/>
</dbReference>
<dbReference type="InterPro" id="IPR015659">
    <property type="entry name" value="Proline_oxidase"/>
</dbReference>
<dbReference type="SUPFAM" id="SSF51730">
    <property type="entry name" value="FAD-linked oxidoreductase"/>
    <property type="match status" value="1"/>
</dbReference>
<dbReference type="GO" id="GO:0010133">
    <property type="term" value="P:L-proline catabolic process to L-glutamate"/>
    <property type="evidence" value="ECO:0007669"/>
    <property type="project" value="TreeGrafter"/>
</dbReference>
<feature type="region of interest" description="Disordered" evidence="6">
    <location>
        <begin position="208"/>
        <end position="234"/>
    </location>
</feature>
<dbReference type="OrthoDB" id="5464at2759"/>
<reference evidence="8" key="1">
    <citation type="journal article" date="2020" name="bioRxiv">
        <title>Comparative genomics of Chlamydomonas.</title>
        <authorList>
            <person name="Craig R.J."/>
            <person name="Hasan A.R."/>
            <person name="Ness R.W."/>
            <person name="Keightley P.D."/>
        </authorList>
    </citation>
    <scope>NUCLEOTIDE SEQUENCE</scope>
    <source>
        <strain evidence="8">SAG 7.73</strain>
    </source>
</reference>
<feature type="domain" description="Proline dehydrogenase" evidence="7">
    <location>
        <begin position="175"/>
        <end position="479"/>
    </location>
</feature>
<keyword evidence="5" id="KW-0285">Flavoprotein</keyword>
<dbReference type="InterPro" id="IPR029041">
    <property type="entry name" value="FAD-linked_oxidoreductase-like"/>
</dbReference>
<feature type="compositionally biased region" description="Gly residues" evidence="6">
    <location>
        <begin position="513"/>
        <end position="529"/>
    </location>
</feature>
<feature type="region of interest" description="Disordered" evidence="6">
    <location>
        <begin position="1"/>
        <end position="23"/>
    </location>
</feature>
<evidence type="ECO:0000256" key="5">
    <source>
        <dbReference type="RuleBase" id="RU364054"/>
    </source>
</evidence>
<protein>
    <recommendedName>
        <fullName evidence="2 5">Proline dehydrogenase</fullName>
        <ecNumber evidence="2 5">1.5.5.2</ecNumber>
    </recommendedName>
</protein>
<dbReference type="GO" id="GO:0005739">
    <property type="term" value="C:mitochondrion"/>
    <property type="evidence" value="ECO:0007669"/>
    <property type="project" value="TreeGrafter"/>
</dbReference>
<dbReference type="EMBL" id="JAEHOC010000002">
    <property type="protein sequence ID" value="KAG2444825.1"/>
    <property type="molecule type" value="Genomic_DNA"/>
</dbReference>
<evidence type="ECO:0000256" key="1">
    <source>
        <dbReference type="ARBA" id="ARBA00005869"/>
    </source>
</evidence>
<keyword evidence="5" id="KW-0274">FAD</keyword>
<comment type="catalytic activity">
    <reaction evidence="5">
        <text>L-proline + a quinone = (S)-1-pyrroline-5-carboxylate + a quinol + H(+)</text>
        <dbReference type="Rhea" id="RHEA:23784"/>
        <dbReference type="ChEBI" id="CHEBI:15378"/>
        <dbReference type="ChEBI" id="CHEBI:17388"/>
        <dbReference type="ChEBI" id="CHEBI:24646"/>
        <dbReference type="ChEBI" id="CHEBI:60039"/>
        <dbReference type="ChEBI" id="CHEBI:132124"/>
        <dbReference type="EC" id="1.5.5.2"/>
    </reaction>
</comment>
<dbReference type="EC" id="1.5.5.2" evidence="2 5"/>
<comment type="cofactor">
    <cofactor evidence="5">
        <name>FAD</name>
        <dbReference type="ChEBI" id="CHEBI:57692"/>
    </cofactor>
</comment>
<evidence type="ECO:0000313" key="8">
    <source>
        <dbReference type="EMBL" id="KAG2444825.1"/>
    </source>
</evidence>
<keyword evidence="9" id="KW-1185">Reference proteome</keyword>
<evidence type="ECO:0000259" key="7">
    <source>
        <dbReference type="Pfam" id="PF01619"/>
    </source>
</evidence>
<organism evidence="8 9">
    <name type="scientific">Chlamydomonas incerta</name>
    <dbReference type="NCBI Taxonomy" id="51695"/>
    <lineage>
        <taxon>Eukaryota</taxon>
        <taxon>Viridiplantae</taxon>
        <taxon>Chlorophyta</taxon>
        <taxon>core chlorophytes</taxon>
        <taxon>Chlorophyceae</taxon>
        <taxon>CS clade</taxon>
        <taxon>Chlamydomonadales</taxon>
        <taxon>Chlamydomonadaceae</taxon>
        <taxon>Chlamydomonas</taxon>
    </lineage>
</organism>
<dbReference type="Gene3D" id="3.20.20.220">
    <property type="match status" value="1"/>
</dbReference>
<dbReference type="AlphaFoldDB" id="A0A835WCP9"/>
<name>A0A835WCP9_CHLIN</name>
<evidence type="ECO:0000256" key="6">
    <source>
        <dbReference type="SAM" id="MobiDB-lite"/>
    </source>
</evidence>
<evidence type="ECO:0000256" key="2">
    <source>
        <dbReference type="ARBA" id="ARBA00012695"/>
    </source>
</evidence>
<keyword evidence="3 5" id="KW-0560">Oxidoreductase</keyword>
<dbReference type="Proteomes" id="UP000650467">
    <property type="component" value="Unassembled WGS sequence"/>
</dbReference>
<proteinExistence type="inferred from homology"/>